<keyword evidence="7" id="KW-1278">Translocase</keyword>
<sequence length="359" mass="38787">MSDPLSGAHAGKAIRLENVSKLFGDSRAVDDVSIEIPAGSFTVLLGPSGCGKSTTLRMIAGLEGTDEGRIFIGGDDVTGKPSSKRDISMVFQSYALFPHLSVAENIIFGLRVRKVDARERREKLTRVADLLGLSELLERKPAQLSGGQQQRVALGRAIIGEKPVCLMDEPLSNLDAKLRHEMRVELRALQQRLGFTMVYVTHDQVEAITMADQVVLLNAGRVEQAATPRDLYERPATPFAARFIGTPPMNLIPMSAIEPLQDLPTGLLLGVRPEALCLADDGGLSGTVRSVEYLGADTLADCEVSGSLFQVRLPGSRSVSTGEALRFTASTADLHVFDRLSGGRRDDLIPEIGSRLRSQ</sequence>
<dbReference type="PROSITE" id="PS50893">
    <property type="entry name" value="ABC_TRANSPORTER_2"/>
    <property type="match status" value="1"/>
</dbReference>
<dbReference type="GO" id="GO:0005524">
    <property type="term" value="F:ATP binding"/>
    <property type="evidence" value="ECO:0007669"/>
    <property type="project" value="UniProtKB-KW"/>
</dbReference>
<reference evidence="10" key="1">
    <citation type="submission" date="2018-08" db="EMBL/GenBank/DDBJ databases">
        <authorList>
            <person name="Jin W."/>
            <person name="Wang H."/>
            <person name="Yang Y."/>
            <person name="Li M."/>
            <person name="Liu J."/>
        </authorList>
    </citation>
    <scope>NUCLEOTIDE SEQUENCE</scope>
    <source>
        <strain evidence="10">AESS21</strain>
    </source>
</reference>
<evidence type="ECO:0000256" key="4">
    <source>
        <dbReference type="ARBA" id="ARBA00022475"/>
    </source>
</evidence>
<dbReference type="FunFam" id="3.40.50.300:FF:000042">
    <property type="entry name" value="Maltose/maltodextrin ABC transporter, ATP-binding protein"/>
    <property type="match status" value="1"/>
</dbReference>
<dbReference type="InterPro" id="IPR003439">
    <property type="entry name" value="ABC_transporter-like_ATP-bd"/>
</dbReference>
<dbReference type="InterPro" id="IPR012340">
    <property type="entry name" value="NA-bd_OB-fold"/>
</dbReference>
<protein>
    <submittedName>
        <fullName evidence="10">ABC transporter ATP-binding protein</fullName>
    </submittedName>
</protein>
<keyword evidence="6 10" id="KW-0067">ATP-binding</keyword>
<keyword evidence="3" id="KW-0813">Transport</keyword>
<evidence type="ECO:0000259" key="9">
    <source>
        <dbReference type="PROSITE" id="PS50893"/>
    </source>
</evidence>
<keyword evidence="4" id="KW-1003">Cell membrane</keyword>
<evidence type="ECO:0000256" key="7">
    <source>
        <dbReference type="ARBA" id="ARBA00022967"/>
    </source>
</evidence>
<comment type="caution">
    <text evidence="10">The sequence shown here is derived from an EMBL/GenBank/DDBJ whole genome shotgun (WGS) entry which is preliminary data.</text>
</comment>
<dbReference type="Pfam" id="PF08402">
    <property type="entry name" value="TOBE_2"/>
    <property type="match status" value="1"/>
</dbReference>
<name>A0A944CEA7_9HYPH</name>
<dbReference type="InterPro" id="IPR003593">
    <property type="entry name" value="AAA+_ATPase"/>
</dbReference>
<dbReference type="InterPro" id="IPR017871">
    <property type="entry name" value="ABC_transporter-like_CS"/>
</dbReference>
<gene>
    <name evidence="10" type="ORF">DYI23_11540</name>
</gene>
<evidence type="ECO:0000256" key="2">
    <source>
        <dbReference type="ARBA" id="ARBA00005417"/>
    </source>
</evidence>
<feature type="domain" description="ABC transporter" evidence="9">
    <location>
        <begin position="14"/>
        <end position="244"/>
    </location>
</feature>
<dbReference type="Pfam" id="PF00005">
    <property type="entry name" value="ABC_tran"/>
    <property type="match status" value="1"/>
</dbReference>
<dbReference type="PANTHER" id="PTHR43875:SF15">
    <property type="entry name" value="TREHALOSE IMPORT ATP-BINDING PROTEIN SUGC"/>
    <property type="match status" value="1"/>
</dbReference>
<dbReference type="Proteomes" id="UP000705379">
    <property type="component" value="Unassembled WGS sequence"/>
</dbReference>
<evidence type="ECO:0000256" key="6">
    <source>
        <dbReference type="ARBA" id="ARBA00022840"/>
    </source>
</evidence>
<dbReference type="SMART" id="SM00382">
    <property type="entry name" value="AAA"/>
    <property type="match status" value="1"/>
</dbReference>
<dbReference type="RefSeq" id="WP_213216486.1">
    <property type="nucleotide sequence ID" value="NZ_QTKU01000002.1"/>
</dbReference>
<dbReference type="GO" id="GO:0140359">
    <property type="term" value="F:ABC-type transporter activity"/>
    <property type="evidence" value="ECO:0007669"/>
    <property type="project" value="UniProtKB-ARBA"/>
</dbReference>
<dbReference type="InterPro" id="IPR047641">
    <property type="entry name" value="ABC_transpr_MalK/UgpC-like"/>
</dbReference>
<dbReference type="PANTHER" id="PTHR43875">
    <property type="entry name" value="MALTODEXTRIN IMPORT ATP-BINDING PROTEIN MSMX"/>
    <property type="match status" value="1"/>
</dbReference>
<evidence type="ECO:0000313" key="11">
    <source>
        <dbReference type="Proteomes" id="UP000705379"/>
    </source>
</evidence>
<evidence type="ECO:0000256" key="8">
    <source>
        <dbReference type="ARBA" id="ARBA00023136"/>
    </source>
</evidence>
<dbReference type="GO" id="GO:0055052">
    <property type="term" value="C:ATP-binding cassette (ABC) transporter complex, substrate-binding subunit-containing"/>
    <property type="evidence" value="ECO:0007669"/>
    <property type="project" value="TreeGrafter"/>
</dbReference>
<keyword evidence="5" id="KW-0547">Nucleotide-binding</keyword>
<dbReference type="InterPro" id="IPR027417">
    <property type="entry name" value="P-loop_NTPase"/>
</dbReference>
<evidence type="ECO:0000313" key="10">
    <source>
        <dbReference type="EMBL" id="MBS8260855.1"/>
    </source>
</evidence>
<evidence type="ECO:0000256" key="5">
    <source>
        <dbReference type="ARBA" id="ARBA00022741"/>
    </source>
</evidence>
<dbReference type="PROSITE" id="PS00211">
    <property type="entry name" value="ABC_TRANSPORTER_1"/>
    <property type="match status" value="1"/>
</dbReference>
<dbReference type="Gene3D" id="2.40.50.100">
    <property type="match status" value="1"/>
</dbReference>
<dbReference type="InterPro" id="IPR008995">
    <property type="entry name" value="Mo/tungstate-bd_C_term_dom"/>
</dbReference>
<evidence type="ECO:0000256" key="3">
    <source>
        <dbReference type="ARBA" id="ARBA00022448"/>
    </source>
</evidence>
<dbReference type="GO" id="GO:0016887">
    <property type="term" value="F:ATP hydrolysis activity"/>
    <property type="evidence" value="ECO:0007669"/>
    <property type="project" value="InterPro"/>
</dbReference>
<comment type="similarity">
    <text evidence="2">Belongs to the ABC transporter superfamily.</text>
</comment>
<evidence type="ECO:0000256" key="1">
    <source>
        <dbReference type="ARBA" id="ARBA00004417"/>
    </source>
</evidence>
<comment type="subcellular location">
    <subcellularLocation>
        <location evidence="1">Cell inner membrane</location>
        <topology evidence="1">Peripheral membrane protein</topology>
    </subcellularLocation>
</comment>
<dbReference type="InterPro" id="IPR013611">
    <property type="entry name" value="Transp-assoc_OB_typ2"/>
</dbReference>
<dbReference type="AlphaFoldDB" id="A0A944CEA7"/>
<dbReference type="EMBL" id="QTKU01000002">
    <property type="protein sequence ID" value="MBS8260855.1"/>
    <property type="molecule type" value="Genomic_DNA"/>
</dbReference>
<dbReference type="SUPFAM" id="SSF50331">
    <property type="entry name" value="MOP-like"/>
    <property type="match status" value="1"/>
</dbReference>
<dbReference type="Gene3D" id="3.40.50.300">
    <property type="entry name" value="P-loop containing nucleotide triphosphate hydrolases"/>
    <property type="match status" value="1"/>
</dbReference>
<accession>A0A944CEA7</accession>
<keyword evidence="8" id="KW-0472">Membrane</keyword>
<proteinExistence type="inferred from homology"/>
<organism evidence="10 11">
    <name type="scientific">Roseibium polysiphoniae</name>
    <dbReference type="NCBI Taxonomy" id="2571221"/>
    <lineage>
        <taxon>Bacteria</taxon>
        <taxon>Pseudomonadati</taxon>
        <taxon>Pseudomonadota</taxon>
        <taxon>Alphaproteobacteria</taxon>
        <taxon>Hyphomicrobiales</taxon>
        <taxon>Stappiaceae</taxon>
        <taxon>Roseibium</taxon>
    </lineage>
</organism>
<reference evidence="10" key="2">
    <citation type="journal article" date="2021" name="Microorganisms">
        <title>Bacterial Dimethylsulfoniopropionate Biosynthesis in the East China Sea.</title>
        <authorList>
            <person name="Liu J."/>
            <person name="Zhang Y."/>
            <person name="Liu J."/>
            <person name="Zhong H."/>
            <person name="Williams B.T."/>
            <person name="Zheng Y."/>
            <person name="Curson A.R.J."/>
            <person name="Sun C."/>
            <person name="Sun H."/>
            <person name="Song D."/>
            <person name="Wagner Mackenzie B."/>
            <person name="Bermejo Martinez A."/>
            <person name="Todd J.D."/>
            <person name="Zhang X.H."/>
        </authorList>
    </citation>
    <scope>NUCLEOTIDE SEQUENCE</scope>
    <source>
        <strain evidence="10">AESS21</strain>
    </source>
</reference>
<dbReference type="Gene3D" id="2.40.50.140">
    <property type="entry name" value="Nucleic acid-binding proteins"/>
    <property type="match status" value="1"/>
</dbReference>
<dbReference type="SUPFAM" id="SSF52540">
    <property type="entry name" value="P-loop containing nucleoside triphosphate hydrolases"/>
    <property type="match status" value="1"/>
</dbReference>